<proteinExistence type="predicted"/>
<dbReference type="Proteomes" id="UP000602510">
    <property type="component" value="Unassembled WGS sequence"/>
</dbReference>
<protein>
    <submittedName>
        <fullName evidence="2">Uncharacterized protein</fullName>
    </submittedName>
</protein>
<sequence>MSTAMRVNATLHSEELKDAYRVWLKDLNDDNPERLLKKLDKKKKKTGGGRRARRHQRIQHAQQHTAASALKDVALKKTEQTKLPSIALKLADKQALQESQSRRHQAQVDEANYSSYQYSHEPSWRPGLAFYQQLVRQILQKRSSETQCGSNSEGIITTELAGFPVLVAPILLRVSIRRSHEDQLGVALLFCQEQNQEQGLSDDSTSLVLNCHVYVRERSWRENCKLLVDIVSNPSSDICAVRKCAEDFECQSNELKLLRSRQEVAKAIDELWVSSSDVNNIDTDLLAIQKYIPFKGISSRSNAFAASTTASLAEHKAWIARCASRKRDKHPSIVWVISGGGVCDSITSTRSEDCQLVKCTMDQAWSEPRLLTSMCIMSLEKTLRVRFIELVLDLLQDTSGTWWLLQVKAFKLTSVRPASAATVSSSSTKALPSLSRTQSAPTRFEIGVVPTPQWKKWRCAGRYCTLAPGNQLLDCIGGPEDYNEPSGYLTKKMVRSCEFYDDFVQQQDVSLAGGFAEFHSALTFHLQHRLPKRDRSQLYEPQALCRTCVKRYHSLRQQWKETVKVPKTTTTTRRKLSRTEQTLLPPRTLPSLQRKPEALSTLNPSNSSPAITASNLSTSSKLNEREQTTTPSYYLTEIAAMEEMLAEHAPPSLLDSKRHDLLDGAQTQAAAVNSSALMNALSPRSSGHDDIFPIWDGVTRIEEMWQNLTFKPLERQLTETELDNDENGVNQGYNTISLQQELAEIAESSDTNDKNDENSSIKVVESVMAKADAAYTIHVQHCRRVFEDEIYRENLVNDAVSALRSGNRNICLVAPPPARNLEGNTNKQHNGEDDDELAEMALRSLYIDVKQAITASSDGLASDLLLSSWSLRPTVCRETSGCISVNLGPAI</sequence>
<gene>
    <name evidence="2" type="ORF">GN244_ATG01064</name>
</gene>
<name>A0A833TBP1_PHYIN</name>
<reference evidence="2" key="1">
    <citation type="submission" date="2020-04" db="EMBL/GenBank/DDBJ databases">
        <title>Hybrid Assembly of Korean Phytophthora infestans isolates.</title>
        <authorList>
            <person name="Prokchorchik M."/>
            <person name="Lee Y."/>
            <person name="Seo J."/>
            <person name="Cho J.-H."/>
            <person name="Park Y.-E."/>
            <person name="Jang D.-C."/>
            <person name="Im J.-S."/>
            <person name="Choi J.-G."/>
            <person name="Park H.-J."/>
            <person name="Lee G.-B."/>
            <person name="Lee Y.-G."/>
            <person name="Hong S.-Y."/>
            <person name="Cho K."/>
            <person name="Sohn K.H."/>
        </authorList>
    </citation>
    <scope>NUCLEOTIDE SEQUENCE</scope>
    <source>
        <strain evidence="2">KR_1_A1</strain>
    </source>
</reference>
<accession>A0A833TBP1</accession>
<evidence type="ECO:0000256" key="1">
    <source>
        <dbReference type="SAM" id="MobiDB-lite"/>
    </source>
</evidence>
<dbReference type="AlphaFoldDB" id="A0A833TBP1"/>
<organism evidence="2 3">
    <name type="scientific">Phytophthora infestans</name>
    <name type="common">Potato late blight agent</name>
    <name type="synonym">Botrytis infestans</name>
    <dbReference type="NCBI Taxonomy" id="4787"/>
    <lineage>
        <taxon>Eukaryota</taxon>
        <taxon>Sar</taxon>
        <taxon>Stramenopiles</taxon>
        <taxon>Oomycota</taxon>
        <taxon>Peronosporomycetes</taxon>
        <taxon>Peronosporales</taxon>
        <taxon>Peronosporaceae</taxon>
        <taxon>Phytophthora</taxon>
    </lineage>
</organism>
<feature type="compositionally biased region" description="Polar residues" evidence="1">
    <location>
        <begin position="600"/>
        <end position="621"/>
    </location>
</feature>
<feature type="compositionally biased region" description="Basic residues" evidence="1">
    <location>
        <begin position="39"/>
        <end position="58"/>
    </location>
</feature>
<keyword evidence="3" id="KW-1185">Reference proteome</keyword>
<dbReference type="EMBL" id="WSZM01000015">
    <property type="protein sequence ID" value="KAF4046673.1"/>
    <property type="molecule type" value="Genomic_DNA"/>
</dbReference>
<feature type="region of interest" description="Disordered" evidence="1">
    <location>
        <begin position="38"/>
        <end position="71"/>
    </location>
</feature>
<feature type="region of interest" description="Disordered" evidence="1">
    <location>
        <begin position="566"/>
        <end position="629"/>
    </location>
</feature>
<evidence type="ECO:0000313" key="3">
    <source>
        <dbReference type="Proteomes" id="UP000602510"/>
    </source>
</evidence>
<comment type="caution">
    <text evidence="2">The sequence shown here is derived from an EMBL/GenBank/DDBJ whole genome shotgun (WGS) entry which is preliminary data.</text>
</comment>
<evidence type="ECO:0000313" key="2">
    <source>
        <dbReference type="EMBL" id="KAF4046673.1"/>
    </source>
</evidence>